<feature type="compositionally biased region" description="Polar residues" evidence="1">
    <location>
        <begin position="460"/>
        <end position="474"/>
    </location>
</feature>
<name>A0AAP0CA98_9ASTR</name>
<dbReference type="PANTHER" id="PTHR47165">
    <property type="entry name" value="OS03G0429900 PROTEIN"/>
    <property type="match status" value="1"/>
</dbReference>
<dbReference type="PANTHER" id="PTHR47165:SF4">
    <property type="entry name" value="OS03G0429900 PROTEIN"/>
    <property type="match status" value="1"/>
</dbReference>
<dbReference type="SUPFAM" id="SSF50249">
    <property type="entry name" value="Nucleic acid-binding proteins"/>
    <property type="match status" value="2"/>
</dbReference>
<feature type="compositionally biased region" description="Low complexity" evidence="1">
    <location>
        <begin position="431"/>
        <end position="453"/>
    </location>
</feature>
<organism evidence="2 3">
    <name type="scientific">Deinandra increscens subsp. villosa</name>
    <dbReference type="NCBI Taxonomy" id="3103831"/>
    <lineage>
        <taxon>Eukaryota</taxon>
        <taxon>Viridiplantae</taxon>
        <taxon>Streptophyta</taxon>
        <taxon>Embryophyta</taxon>
        <taxon>Tracheophyta</taxon>
        <taxon>Spermatophyta</taxon>
        <taxon>Magnoliopsida</taxon>
        <taxon>eudicotyledons</taxon>
        <taxon>Gunneridae</taxon>
        <taxon>Pentapetalae</taxon>
        <taxon>asterids</taxon>
        <taxon>campanulids</taxon>
        <taxon>Asterales</taxon>
        <taxon>Asteraceae</taxon>
        <taxon>Asteroideae</taxon>
        <taxon>Heliantheae alliance</taxon>
        <taxon>Madieae</taxon>
        <taxon>Madiinae</taxon>
        <taxon>Deinandra</taxon>
    </lineage>
</organism>
<reference evidence="2 3" key="1">
    <citation type="submission" date="2024-04" db="EMBL/GenBank/DDBJ databases">
        <title>The reference genome of an endangered Asteraceae, Deinandra increscens subsp. villosa, native to the Central Coast of California.</title>
        <authorList>
            <person name="Guilliams M."/>
            <person name="Hasenstab-Lehman K."/>
            <person name="Meyer R."/>
            <person name="Mcevoy S."/>
        </authorList>
    </citation>
    <scope>NUCLEOTIDE SEQUENCE [LARGE SCALE GENOMIC DNA]</scope>
    <source>
        <tissue evidence="2">Leaf</tissue>
    </source>
</reference>
<evidence type="ECO:0000256" key="1">
    <source>
        <dbReference type="SAM" id="MobiDB-lite"/>
    </source>
</evidence>
<gene>
    <name evidence="2" type="ORF">SSX86_029795</name>
</gene>
<dbReference type="Gene3D" id="2.40.50.140">
    <property type="entry name" value="Nucleic acid-binding proteins"/>
    <property type="match status" value="3"/>
</dbReference>
<proteinExistence type="predicted"/>
<dbReference type="InterPro" id="IPR012340">
    <property type="entry name" value="NA-bd_OB-fold"/>
</dbReference>
<dbReference type="EMBL" id="JBCNJP010000027">
    <property type="protein sequence ID" value="KAK9053164.1"/>
    <property type="molecule type" value="Genomic_DNA"/>
</dbReference>
<comment type="caution">
    <text evidence="2">The sequence shown here is derived from an EMBL/GenBank/DDBJ whole genome shotgun (WGS) entry which is preliminary data.</text>
</comment>
<protein>
    <submittedName>
        <fullName evidence="2">Uncharacterized protein</fullName>
    </submittedName>
</protein>
<keyword evidence="3" id="KW-1185">Reference proteome</keyword>
<evidence type="ECO:0000313" key="2">
    <source>
        <dbReference type="EMBL" id="KAK9053164.1"/>
    </source>
</evidence>
<evidence type="ECO:0000313" key="3">
    <source>
        <dbReference type="Proteomes" id="UP001408789"/>
    </source>
</evidence>
<accession>A0AAP0CA98</accession>
<sequence length="474" mass="53184">MDVVALDNLLEETTQQAIEVRVLRRWSTRLKQNETSYIVVDKNADAIQISTLPEYKDASNEELEIMHCYKFSRFICSKPASYLRSVSHPLGIIFGPAVIVESIEDSRIYPKYYFEFTSFRDLIPSTPTKEIITDYIGTLEEIVEGTTASRDPFLRLSLRDLRGDTIRCRLWKEIIQDPQRFNRSAIENAPRPAIVAVTSVKITKPFEWIQLGATAATYVYLNPDIPEAAALKDRSHTGSSSLLPTTPIPIISSSVEKKCISELLQFDRQSASGRTFACDASISDIHITTEEGWFKSQCTIGICTLTAYWRDGFWTCPAHWRIAECRHTYHIITTITDSTGSANAIIYNDAGETIVGSPCSELITTEAIHDPMFLPQAIIQTKKKPFRFHLKVQLYTKLGVTGFNINKAEHIGDTSNPPTTHTTTEREVRNTEATLPPQTPTPTRQPHRQGPTTGIKRSLPTETGPASDNNPPHV</sequence>
<dbReference type="Proteomes" id="UP001408789">
    <property type="component" value="Unassembled WGS sequence"/>
</dbReference>
<feature type="region of interest" description="Disordered" evidence="1">
    <location>
        <begin position="408"/>
        <end position="474"/>
    </location>
</feature>
<dbReference type="AlphaFoldDB" id="A0AAP0CA98"/>